<dbReference type="InterPro" id="IPR021858">
    <property type="entry name" value="Fun_TF"/>
</dbReference>
<dbReference type="Proteomes" id="UP001397290">
    <property type="component" value="Unassembled WGS sequence"/>
</dbReference>
<dbReference type="PANTHER" id="PTHR47657:SF13">
    <property type="entry name" value="ZN(2)-C6 FUNGAL-TYPE DOMAIN-CONTAINING PROTEIN-RELATED"/>
    <property type="match status" value="1"/>
</dbReference>
<evidence type="ECO:0000256" key="1">
    <source>
        <dbReference type="ARBA" id="ARBA00023242"/>
    </source>
</evidence>
<evidence type="ECO:0000313" key="2">
    <source>
        <dbReference type="EMBL" id="KAK8146677.1"/>
    </source>
</evidence>
<sequence>MAYEVQATSCARAPTNVVKRARRRHTKSRDGCQTCKARKVKTRPSQPVPLYTQPNLQLAELGVDDLALLHHYHTVTAPTLGDARLWRDAAPRLGREHPCIFHIMLSLSAYHVVRLRGPATTTTTSAADCRLRLAEHHYEAAVRLAVPMLPRLDVGNCQALYIVTVLICFTAFARGPSSEGDLLLVAQQQGLVPWMSLLRGVRFVIETVGSSTVFSGFLAPVPETTPDEASCRGGGGGGGGGGACRSGCGGVSARRAWNWRETLGRIQDVAAKRKTGSDANDAAAAAKMYERAIESLTRCFETTFGEEKEEEEEKEDAAVPKKCTHGQVHVVMAWAYTLDPDFVAKLAERDHVSLVLLGHFAILVQTLGRYWFIEGWGEHILRQVRQILGEDWNDLLP</sequence>
<accession>A0AAW0RWY7</accession>
<reference evidence="2 3" key="1">
    <citation type="submission" date="2020-02" db="EMBL/GenBank/DDBJ databases">
        <title>Comparative genomics of the hypocrealean fungal genus Beauvera.</title>
        <authorList>
            <person name="Showalter D.N."/>
            <person name="Bushley K.E."/>
            <person name="Rehner S.A."/>
        </authorList>
    </citation>
    <scope>NUCLEOTIDE SEQUENCE [LARGE SCALE GENOMIC DNA]</scope>
    <source>
        <strain evidence="2 3">ARSEF4384</strain>
    </source>
</reference>
<gene>
    <name evidence="2" type="ORF">G3M48_002730</name>
</gene>
<dbReference type="PANTHER" id="PTHR47657">
    <property type="entry name" value="STEROL REGULATORY ELEMENT-BINDING PROTEIN ECM22"/>
    <property type="match status" value="1"/>
</dbReference>
<keyword evidence="3" id="KW-1185">Reference proteome</keyword>
<comment type="caution">
    <text evidence="2">The sequence shown here is derived from an EMBL/GenBank/DDBJ whole genome shotgun (WGS) entry which is preliminary data.</text>
</comment>
<dbReference type="Pfam" id="PF11951">
    <property type="entry name" value="Fungal_trans_2"/>
    <property type="match status" value="1"/>
</dbReference>
<protein>
    <submittedName>
        <fullName evidence="2">Uncharacterized protein</fullName>
    </submittedName>
</protein>
<evidence type="ECO:0000313" key="3">
    <source>
        <dbReference type="Proteomes" id="UP001397290"/>
    </source>
</evidence>
<proteinExistence type="predicted"/>
<dbReference type="AlphaFoldDB" id="A0AAW0RWY7"/>
<name>A0AAW0RWY7_9HYPO</name>
<dbReference type="GO" id="GO:0000981">
    <property type="term" value="F:DNA-binding transcription factor activity, RNA polymerase II-specific"/>
    <property type="evidence" value="ECO:0007669"/>
    <property type="project" value="TreeGrafter"/>
</dbReference>
<organism evidence="2 3">
    <name type="scientific">Beauveria asiatica</name>
    <dbReference type="NCBI Taxonomy" id="1069075"/>
    <lineage>
        <taxon>Eukaryota</taxon>
        <taxon>Fungi</taxon>
        <taxon>Dikarya</taxon>
        <taxon>Ascomycota</taxon>
        <taxon>Pezizomycotina</taxon>
        <taxon>Sordariomycetes</taxon>
        <taxon>Hypocreomycetidae</taxon>
        <taxon>Hypocreales</taxon>
        <taxon>Cordycipitaceae</taxon>
        <taxon>Beauveria</taxon>
    </lineage>
</organism>
<keyword evidence="1" id="KW-0539">Nucleus</keyword>
<dbReference type="EMBL" id="JAAHCF010000195">
    <property type="protein sequence ID" value="KAK8146677.1"/>
    <property type="molecule type" value="Genomic_DNA"/>
</dbReference>
<dbReference type="InterPro" id="IPR052400">
    <property type="entry name" value="Zn2-C6_fungal_TF"/>
</dbReference>